<sequence>GGAGNRTRVLRRSTRASPCAVRSASTRIHRSCGRAGV</sequence>
<name>A0A6J4PPE3_9PSEU</name>
<reference evidence="2" key="1">
    <citation type="submission" date="2020-02" db="EMBL/GenBank/DDBJ databases">
        <authorList>
            <person name="Meier V. D."/>
        </authorList>
    </citation>
    <scope>NUCLEOTIDE SEQUENCE</scope>
    <source>
        <strain evidence="2">AVDCRST_MAG66</strain>
    </source>
</reference>
<feature type="non-terminal residue" evidence="2">
    <location>
        <position position="1"/>
    </location>
</feature>
<accession>A0A6J4PPE3</accession>
<dbReference type="EMBL" id="CADCUS010000362">
    <property type="protein sequence ID" value="CAA9418449.1"/>
    <property type="molecule type" value="Genomic_DNA"/>
</dbReference>
<feature type="compositionally biased region" description="Basic residues" evidence="1">
    <location>
        <begin position="27"/>
        <end position="37"/>
    </location>
</feature>
<gene>
    <name evidence="2" type="ORF">AVDCRST_MAG66-2496</name>
</gene>
<proteinExistence type="predicted"/>
<evidence type="ECO:0000313" key="2">
    <source>
        <dbReference type="EMBL" id="CAA9418449.1"/>
    </source>
</evidence>
<dbReference type="AlphaFoldDB" id="A0A6J4PPE3"/>
<protein>
    <submittedName>
        <fullName evidence="2">Uncharacterized protein</fullName>
    </submittedName>
</protein>
<feature type="non-terminal residue" evidence="2">
    <location>
        <position position="37"/>
    </location>
</feature>
<organism evidence="2">
    <name type="scientific">uncultured Pseudonocardia sp</name>
    <dbReference type="NCBI Taxonomy" id="211455"/>
    <lineage>
        <taxon>Bacteria</taxon>
        <taxon>Bacillati</taxon>
        <taxon>Actinomycetota</taxon>
        <taxon>Actinomycetes</taxon>
        <taxon>Pseudonocardiales</taxon>
        <taxon>Pseudonocardiaceae</taxon>
        <taxon>Pseudonocardia</taxon>
        <taxon>environmental samples</taxon>
    </lineage>
</organism>
<feature type="region of interest" description="Disordered" evidence="1">
    <location>
        <begin position="1"/>
        <end position="37"/>
    </location>
</feature>
<evidence type="ECO:0000256" key="1">
    <source>
        <dbReference type="SAM" id="MobiDB-lite"/>
    </source>
</evidence>